<organism evidence="2 3">
    <name type="scientific">Acinetobacter baylyi</name>
    <dbReference type="NCBI Taxonomy" id="202950"/>
    <lineage>
        <taxon>Bacteria</taxon>
        <taxon>Pseudomonadati</taxon>
        <taxon>Pseudomonadota</taxon>
        <taxon>Gammaproteobacteria</taxon>
        <taxon>Moraxellales</taxon>
        <taxon>Moraxellaceae</taxon>
        <taxon>Acinetobacter</taxon>
    </lineage>
</organism>
<feature type="chain" id="PRO_5047336026" evidence="1">
    <location>
        <begin position="24"/>
        <end position="109"/>
    </location>
</feature>
<dbReference type="RefSeq" id="WP_307004069.1">
    <property type="nucleotide sequence ID" value="NZ_JAUTBK010000002.1"/>
</dbReference>
<feature type="signal peptide" evidence="1">
    <location>
        <begin position="1"/>
        <end position="23"/>
    </location>
</feature>
<keyword evidence="1" id="KW-0732">Signal</keyword>
<accession>A0ABU0UYE9</accession>
<sequence>MKIQYKNLIMTFFFFMCSSLCFAAESIEIHFIGNIVEPACDFFTLTENRCQNMLNQSSLESAAFNIDGFQSIDEVSQFIERYSLTTLASIKLVQFAEHPDMGGLVVKYR</sequence>
<name>A0ABU0UYE9_ACIBI</name>
<dbReference type="Proteomes" id="UP001233360">
    <property type="component" value="Unassembled WGS sequence"/>
</dbReference>
<protein>
    <submittedName>
        <fullName evidence="2">Type 1 fimbria pilin</fullName>
    </submittedName>
</protein>
<dbReference type="EMBL" id="JAUTBK010000002">
    <property type="protein sequence ID" value="MDQ1209589.1"/>
    <property type="molecule type" value="Genomic_DNA"/>
</dbReference>
<evidence type="ECO:0000313" key="2">
    <source>
        <dbReference type="EMBL" id="MDQ1209589.1"/>
    </source>
</evidence>
<proteinExistence type="predicted"/>
<reference evidence="2 3" key="1">
    <citation type="submission" date="2023-07" db="EMBL/GenBank/DDBJ databases">
        <title>Functional and genomic diversity of the sorghum phyllosphere microbiome.</title>
        <authorList>
            <person name="Shade A."/>
        </authorList>
    </citation>
    <scope>NUCLEOTIDE SEQUENCE [LARGE SCALE GENOMIC DNA]</scope>
    <source>
        <strain evidence="2 3">SORGH_AS_0887</strain>
    </source>
</reference>
<comment type="caution">
    <text evidence="2">The sequence shown here is derived from an EMBL/GenBank/DDBJ whole genome shotgun (WGS) entry which is preliminary data.</text>
</comment>
<gene>
    <name evidence="2" type="ORF">QE380_002512</name>
</gene>
<evidence type="ECO:0000256" key="1">
    <source>
        <dbReference type="SAM" id="SignalP"/>
    </source>
</evidence>
<evidence type="ECO:0000313" key="3">
    <source>
        <dbReference type="Proteomes" id="UP001233360"/>
    </source>
</evidence>
<keyword evidence="3" id="KW-1185">Reference proteome</keyword>